<keyword evidence="1" id="KW-1133">Transmembrane helix</keyword>
<evidence type="ECO:0000313" key="3">
    <source>
        <dbReference type="Proteomes" id="UP001334005"/>
    </source>
</evidence>
<name>A0ABU8ZA28_9ENTR</name>
<sequence length="214" mass="24715">MSRKNTGRYYVVIQSFFIVVAVAFLFVVGMLLVNEFSSENDFIHHKINNIIKHVDSGFENDELLKVFHDLSNECDDHSTINVDSIPENELNELYQFLTQNYAHIKLDAKRQSESDLVVCAISAAENIGVPADMLTEFIGYTLTTAFQSNQHFEPDAFLVYAAENFVNTHNEYGVEGYDFSMIYNSLDVIFEFMVYLLLVTFLFLLMRIERNTRK</sequence>
<proteinExistence type="predicted"/>
<keyword evidence="3" id="KW-1185">Reference proteome</keyword>
<accession>A0ABU8ZA28</accession>
<feature type="transmembrane region" description="Helical" evidence="1">
    <location>
        <begin position="9"/>
        <end position="33"/>
    </location>
</feature>
<protein>
    <submittedName>
        <fullName evidence="2">Uncharacterized protein</fullName>
    </submittedName>
</protein>
<comment type="caution">
    <text evidence="2">The sequence shown here is derived from an EMBL/GenBank/DDBJ whole genome shotgun (WGS) entry which is preliminary data.</text>
</comment>
<dbReference type="RefSeq" id="WP_331835505.1">
    <property type="nucleotide sequence ID" value="NZ_JARXNH020000057.1"/>
</dbReference>
<keyword evidence="1" id="KW-0812">Transmembrane</keyword>
<evidence type="ECO:0000256" key="1">
    <source>
        <dbReference type="SAM" id="Phobius"/>
    </source>
</evidence>
<dbReference type="Proteomes" id="UP001334005">
    <property type="component" value="Unassembled WGS sequence"/>
</dbReference>
<dbReference type="EMBL" id="JARXNH020000057">
    <property type="protein sequence ID" value="MEK0250415.1"/>
    <property type="molecule type" value="Genomic_DNA"/>
</dbReference>
<evidence type="ECO:0000313" key="2">
    <source>
        <dbReference type="EMBL" id="MEK0250415.1"/>
    </source>
</evidence>
<gene>
    <name evidence="2" type="ORF">QFI66_020235</name>
</gene>
<feature type="transmembrane region" description="Helical" evidence="1">
    <location>
        <begin position="188"/>
        <end position="206"/>
    </location>
</feature>
<organism evidence="2 3">
    <name type="scientific">Raoultella scottii</name>
    <dbReference type="NCBI Taxonomy" id="3040937"/>
    <lineage>
        <taxon>Bacteria</taxon>
        <taxon>Pseudomonadati</taxon>
        <taxon>Pseudomonadota</taxon>
        <taxon>Gammaproteobacteria</taxon>
        <taxon>Enterobacterales</taxon>
        <taxon>Enterobacteriaceae</taxon>
        <taxon>Klebsiella/Raoultella group</taxon>
        <taxon>Raoultella</taxon>
    </lineage>
</organism>
<keyword evidence="1" id="KW-0472">Membrane</keyword>
<reference evidence="2 3" key="1">
    <citation type="submission" date="2024-03" db="EMBL/GenBank/DDBJ databases">
        <title>Two novel Raoultella species associated with bleeding cankers of broadleaf hosts, Raoultella scottia sp. nov. and Raoultella lignicola sp. nov.</title>
        <authorList>
            <person name="Brady C.L."/>
        </authorList>
    </citation>
    <scope>NUCLEOTIDE SEQUENCE [LARGE SCALE GENOMIC DNA]</scope>
    <source>
        <strain evidence="2 3">BAC 10a-01-01</strain>
    </source>
</reference>